<accession>A8ZPV8</accession>
<keyword evidence="1" id="KW-0812">Transmembrane</keyword>
<feature type="transmembrane region" description="Helical" evidence="1">
    <location>
        <begin position="75"/>
        <end position="93"/>
    </location>
</feature>
<name>A8ZPV8_ACAM1</name>
<dbReference type="HOGENOM" id="CLU_2044549_0_0_3"/>
<evidence type="ECO:0000256" key="2">
    <source>
        <dbReference type="SAM" id="SignalP"/>
    </source>
</evidence>
<evidence type="ECO:0000313" key="3">
    <source>
        <dbReference type="EMBL" id="ABW33020.1"/>
    </source>
</evidence>
<geneLocation type="plasmid" evidence="3 4">
    <name>pREB6</name>
</geneLocation>
<sequence>MKSKFALLMATAIGILVVQPAMAANLSSSEIDQMLQNIAIPIAMIASSILAIHIFSSGQLSYVQMRKQPGKIRELIGITCMSFALCSLPSLVVGEFGSGNVTLLLINGALIAFGLMIRSQ</sequence>
<organism evidence="3 4">
    <name type="scientific">Acaryochloris marina (strain MBIC 11017)</name>
    <dbReference type="NCBI Taxonomy" id="329726"/>
    <lineage>
        <taxon>Bacteria</taxon>
        <taxon>Bacillati</taxon>
        <taxon>Cyanobacteriota</taxon>
        <taxon>Cyanophyceae</taxon>
        <taxon>Acaryochloridales</taxon>
        <taxon>Acaryochloridaceae</taxon>
        <taxon>Acaryochloris</taxon>
    </lineage>
</organism>
<keyword evidence="1" id="KW-1133">Transmembrane helix</keyword>
<gene>
    <name evidence="3" type="ordered locus">AM1_F0165</name>
</gene>
<keyword evidence="1" id="KW-0472">Membrane</keyword>
<feature type="signal peptide" evidence="2">
    <location>
        <begin position="1"/>
        <end position="23"/>
    </location>
</feature>
<protein>
    <submittedName>
        <fullName evidence="3">Uncharacterized protein</fullName>
    </submittedName>
</protein>
<evidence type="ECO:0000256" key="1">
    <source>
        <dbReference type="SAM" id="Phobius"/>
    </source>
</evidence>
<dbReference type="KEGG" id="amr:AM1_F0165"/>
<proteinExistence type="predicted"/>
<dbReference type="Proteomes" id="UP000000268">
    <property type="component" value="Plasmid pREB6"/>
</dbReference>
<dbReference type="EMBL" id="CP000843">
    <property type="protein sequence ID" value="ABW33020.1"/>
    <property type="molecule type" value="Genomic_DNA"/>
</dbReference>
<feature type="chain" id="PRO_5002733883" evidence="2">
    <location>
        <begin position="24"/>
        <end position="120"/>
    </location>
</feature>
<feature type="transmembrane region" description="Helical" evidence="1">
    <location>
        <begin position="39"/>
        <end position="63"/>
    </location>
</feature>
<feature type="transmembrane region" description="Helical" evidence="1">
    <location>
        <begin position="99"/>
        <end position="117"/>
    </location>
</feature>
<reference evidence="3 4" key="1">
    <citation type="journal article" date="2008" name="Proc. Natl. Acad. Sci. U.S.A.">
        <title>Niche adaptation and genome expansion in the chlorophyll d-producing cyanobacterium Acaryochloris marina.</title>
        <authorList>
            <person name="Swingley W.D."/>
            <person name="Chen M."/>
            <person name="Cheung P.C."/>
            <person name="Conrad A.L."/>
            <person name="Dejesa L.C."/>
            <person name="Hao J."/>
            <person name="Honchak B.M."/>
            <person name="Karbach L.E."/>
            <person name="Kurdoglu A."/>
            <person name="Lahiri S."/>
            <person name="Mastrian S.D."/>
            <person name="Miyashita H."/>
            <person name="Page L."/>
            <person name="Ramakrishna P."/>
            <person name="Satoh S."/>
            <person name="Sattley W.M."/>
            <person name="Shimada Y."/>
            <person name="Taylor H.L."/>
            <person name="Tomo T."/>
            <person name="Tsuchiya T."/>
            <person name="Wang Z.T."/>
            <person name="Raymond J."/>
            <person name="Mimuro M."/>
            <person name="Blankenship R.E."/>
            <person name="Touchman J.W."/>
        </authorList>
    </citation>
    <scope>NUCLEOTIDE SEQUENCE [LARGE SCALE GENOMIC DNA]</scope>
    <source>
        <strain evidence="4">MBIC 11017</strain>
        <plasmid evidence="4">Plasmid pREB6</plasmid>
    </source>
</reference>
<keyword evidence="2" id="KW-0732">Signal</keyword>
<evidence type="ECO:0000313" key="4">
    <source>
        <dbReference type="Proteomes" id="UP000000268"/>
    </source>
</evidence>
<dbReference type="AlphaFoldDB" id="A8ZPV8"/>
<keyword evidence="4" id="KW-1185">Reference proteome</keyword>
<keyword evidence="3" id="KW-0614">Plasmid</keyword>